<dbReference type="Proteomes" id="UP000199702">
    <property type="component" value="Unassembled WGS sequence"/>
</dbReference>
<dbReference type="CDD" id="cd00156">
    <property type="entry name" value="REC"/>
    <property type="match status" value="1"/>
</dbReference>
<sequence length="163" mass="18649">MTNQTLNLFIVEDNPESALKLHQFLDTRFGTVFNISTFTDAVTAMSKVDENTSVVVLDYDYFGDEGNKIVDLIKIINKKTKVIILSNNEEIFTAIDSYKNDVDNYLLKEKGVKKKLSMTLFEIVTYPANYLQMKYSVSEFFAYLIFLFVVVGILVTIGFISIY</sequence>
<dbReference type="STRING" id="402734.SAMN05660918_0343"/>
<keyword evidence="5" id="KW-1185">Reference proteome</keyword>
<feature type="transmembrane region" description="Helical" evidence="2">
    <location>
        <begin position="140"/>
        <end position="162"/>
    </location>
</feature>
<dbReference type="GO" id="GO:0000160">
    <property type="term" value="P:phosphorelay signal transduction system"/>
    <property type="evidence" value="ECO:0007669"/>
    <property type="project" value="InterPro"/>
</dbReference>
<dbReference type="RefSeq" id="WP_091306831.1">
    <property type="nucleotide sequence ID" value="NZ_CBCSJU010000001.1"/>
</dbReference>
<keyword evidence="2" id="KW-0472">Membrane</keyword>
<reference evidence="5" key="1">
    <citation type="submission" date="2016-10" db="EMBL/GenBank/DDBJ databases">
        <authorList>
            <person name="Varghese N."/>
            <person name="Submissions S."/>
        </authorList>
    </citation>
    <scope>NUCLEOTIDE SEQUENCE [LARGE SCALE GENOMIC DNA]</scope>
    <source>
        <strain evidence="5">DSM 17934</strain>
    </source>
</reference>
<feature type="modified residue" description="4-aspartylphosphate" evidence="1">
    <location>
        <position position="58"/>
    </location>
</feature>
<organism evidence="4 5">
    <name type="scientific">Flavobacterium terrigena</name>
    <dbReference type="NCBI Taxonomy" id="402734"/>
    <lineage>
        <taxon>Bacteria</taxon>
        <taxon>Pseudomonadati</taxon>
        <taxon>Bacteroidota</taxon>
        <taxon>Flavobacteriia</taxon>
        <taxon>Flavobacteriales</taxon>
        <taxon>Flavobacteriaceae</taxon>
        <taxon>Flavobacterium</taxon>
    </lineage>
</organism>
<keyword evidence="2" id="KW-1133">Transmembrane helix</keyword>
<name>A0A1H6Q822_9FLAO</name>
<dbReference type="InterPro" id="IPR001789">
    <property type="entry name" value="Sig_transdc_resp-reg_receiver"/>
</dbReference>
<evidence type="ECO:0000256" key="1">
    <source>
        <dbReference type="PROSITE-ProRule" id="PRU00169"/>
    </source>
</evidence>
<dbReference type="PROSITE" id="PS50110">
    <property type="entry name" value="RESPONSE_REGULATORY"/>
    <property type="match status" value="1"/>
</dbReference>
<proteinExistence type="predicted"/>
<accession>A0A1H6Q822</accession>
<dbReference type="SUPFAM" id="SSF52172">
    <property type="entry name" value="CheY-like"/>
    <property type="match status" value="1"/>
</dbReference>
<keyword evidence="1" id="KW-0597">Phosphoprotein</keyword>
<dbReference type="AlphaFoldDB" id="A0A1H6Q822"/>
<dbReference type="Gene3D" id="3.40.50.2300">
    <property type="match status" value="1"/>
</dbReference>
<feature type="domain" description="Response regulatory" evidence="3">
    <location>
        <begin position="7"/>
        <end position="123"/>
    </location>
</feature>
<evidence type="ECO:0000313" key="4">
    <source>
        <dbReference type="EMBL" id="SEI39903.1"/>
    </source>
</evidence>
<dbReference type="InterPro" id="IPR011006">
    <property type="entry name" value="CheY-like_superfamily"/>
</dbReference>
<gene>
    <name evidence="4" type="ORF">SAMN05660918_0343</name>
</gene>
<keyword evidence="2" id="KW-0812">Transmembrane</keyword>
<dbReference type="EMBL" id="FNYA01000001">
    <property type="protein sequence ID" value="SEI39903.1"/>
    <property type="molecule type" value="Genomic_DNA"/>
</dbReference>
<evidence type="ECO:0000313" key="5">
    <source>
        <dbReference type="Proteomes" id="UP000199702"/>
    </source>
</evidence>
<dbReference type="Pfam" id="PF00072">
    <property type="entry name" value="Response_reg"/>
    <property type="match status" value="1"/>
</dbReference>
<protein>
    <submittedName>
        <fullName evidence="4">Response regulator receiver domain-containing protein</fullName>
    </submittedName>
</protein>
<evidence type="ECO:0000256" key="2">
    <source>
        <dbReference type="SAM" id="Phobius"/>
    </source>
</evidence>
<evidence type="ECO:0000259" key="3">
    <source>
        <dbReference type="PROSITE" id="PS50110"/>
    </source>
</evidence>